<dbReference type="Proteomes" id="UP001488838">
    <property type="component" value="Unassembled WGS sequence"/>
</dbReference>
<feature type="non-terminal residue" evidence="1">
    <location>
        <position position="1"/>
    </location>
</feature>
<organism evidence="1 2">
    <name type="scientific">Myodes glareolus</name>
    <name type="common">Bank vole</name>
    <name type="synonym">Clethrionomys glareolus</name>
    <dbReference type="NCBI Taxonomy" id="447135"/>
    <lineage>
        <taxon>Eukaryota</taxon>
        <taxon>Metazoa</taxon>
        <taxon>Chordata</taxon>
        <taxon>Craniata</taxon>
        <taxon>Vertebrata</taxon>
        <taxon>Euteleostomi</taxon>
        <taxon>Mammalia</taxon>
        <taxon>Eutheria</taxon>
        <taxon>Euarchontoglires</taxon>
        <taxon>Glires</taxon>
        <taxon>Rodentia</taxon>
        <taxon>Myomorpha</taxon>
        <taxon>Muroidea</taxon>
        <taxon>Cricetidae</taxon>
        <taxon>Arvicolinae</taxon>
        <taxon>Myodes</taxon>
    </lineage>
</organism>
<name>A0AAW0JN07_MYOGA</name>
<sequence>PAPTRAHAPVLRRSTCLRWTGARQTREPAAGPRAPGSFRNLCTLWLGSEAGGASPRTQGGKCISRFRKRKGNLRAQTGITISSLLGFFLTLTRDQKEICREWWGRREKLRERSHRTKQDHIWTLASGEESKEDGVAVVVLGRSLVKPRTKAKKGVWIFGNAPCLGWQGNCYQTANR</sequence>
<proteinExistence type="predicted"/>
<dbReference type="AlphaFoldDB" id="A0AAW0JN07"/>
<keyword evidence="2" id="KW-1185">Reference proteome</keyword>
<reference evidence="1 2" key="1">
    <citation type="journal article" date="2023" name="bioRxiv">
        <title>Conserved and derived expression patterns and positive selection on dental genes reveal complex evolutionary context of ever-growing rodent molars.</title>
        <authorList>
            <person name="Calamari Z.T."/>
            <person name="Song A."/>
            <person name="Cohen E."/>
            <person name="Akter M."/>
            <person name="Roy R.D."/>
            <person name="Hallikas O."/>
            <person name="Christensen M.M."/>
            <person name="Li P."/>
            <person name="Marangoni P."/>
            <person name="Jernvall J."/>
            <person name="Klein O.D."/>
        </authorList>
    </citation>
    <scope>NUCLEOTIDE SEQUENCE [LARGE SCALE GENOMIC DNA]</scope>
    <source>
        <strain evidence="1">V071</strain>
    </source>
</reference>
<gene>
    <name evidence="1" type="ORF">U0070_008932</name>
</gene>
<accession>A0AAW0JN07</accession>
<protein>
    <submittedName>
        <fullName evidence="1">Uncharacterized protein</fullName>
    </submittedName>
</protein>
<dbReference type="EMBL" id="JBBHLL010000026">
    <property type="protein sequence ID" value="KAK7828423.1"/>
    <property type="molecule type" value="Genomic_DNA"/>
</dbReference>
<comment type="caution">
    <text evidence="1">The sequence shown here is derived from an EMBL/GenBank/DDBJ whole genome shotgun (WGS) entry which is preliminary data.</text>
</comment>
<evidence type="ECO:0000313" key="2">
    <source>
        <dbReference type="Proteomes" id="UP001488838"/>
    </source>
</evidence>
<evidence type="ECO:0000313" key="1">
    <source>
        <dbReference type="EMBL" id="KAK7828423.1"/>
    </source>
</evidence>